<evidence type="ECO:0000256" key="4">
    <source>
        <dbReference type="RuleBase" id="RU000461"/>
    </source>
</evidence>
<dbReference type="PROSITE" id="PS00086">
    <property type="entry name" value="CYTOCHROME_P450"/>
    <property type="match status" value="1"/>
</dbReference>
<dbReference type="GO" id="GO:0005506">
    <property type="term" value="F:iron ion binding"/>
    <property type="evidence" value="ECO:0007669"/>
    <property type="project" value="InterPro"/>
</dbReference>
<keyword evidence="4 5" id="KW-0560">Oxidoreductase</keyword>
<gene>
    <name evidence="5" type="primary">cyp137</name>
    <name evidence="5" type="ORF">MSTE_02404</name>
</gene>
<evidence type="ECO:0000313" key="6">
    <source>
        <dbReference type="Proteomes" id="UP000217954"/>
    </source>
</evidence>
<dbReference type="InterPro" id="IPR050121">
    <property type="entry name" value="Cytochrome_P450_monoxygenase"/>
</dbReference>
<evidence type="ECO:0000256" key="3">
    <source>
        <dbReference type="PIRSR" id="PIRSR602401-1"/>
    </source>
</evidence>
<keyword evidence="6" id="KW-1185">Reference proteome</keyword>
<evidence type="ECO:0000256" key="2">
    <source>
        <dbReference type="ARBA" id="ARBA00010617"/>
    </source>
</evidence>
<reference evidence="5 6" key="2">
    <citation type="journal article" date="2017" name="Int. J. Syst. Evol. Microbiol.">
        <title>Mycobacterium stephanolepidis sp. nov., a rapidly growing species related to Mycobacterium chelonae, isolated from marine teleost fish, Stephanolepis cirrhifer.</title>
        <authorList>
            <person name="Fukano H."/>
            <person name="Wada S."/>
            <person name="Kurata O."/>
            <person name="Katayama K."/>
            <person name="Fujiwara N."/>
            <person name="Hoshino Y."/>
        </authorList>
    </citation>
    <scope>NUCLEOTIDE SEQUENCE [LARGE SCALE GENOMIC DNA]</scope>
    <source>
        <strain evidence="5 6">NJB0901</strain>
    </source>
</reference>
<evidence type="ECO:0000313" key="5">
    <source>
        <dbReference type="EMBL" id="BAX97716.1"/>
    </source>
</evidence>
<organism evidence="5 6">
    <name type="scientific">[Mycobacterium] stephanolepidis</name>
    <dbReference type="NCBI Taxonomy" id="1520670"/>
    <lineage>
        <taxon>Bacteria</taxon>
        <taxon>Bacillati</taxon>
        <taxon>Actinomycetota</taxon>
        <taxon>Actinomycetes</taxon>
        <taxon>Mycobacteriales</taxon>
        <taxon>Mycobacteriaceae</taxon>
        <taxon>Mycobacteroides</taxon>
    </lineage>
</organism>
<keyword evidence="4" id="KW-0503">Monooxygenase</keyword>
<dbReference type="Pfam" id="PF00067">
    <property type="entry name" value="p450"/>
    <property type="match status" value="1"/>
</dbReference>
<comment type="similarity">
    <text evidence="2 4">Belongs to the cytochrome P450 family.</text>
</comment>
<keyword evidence="3 4" id="KW-0349">Heme</keyword>
<dbReference type="PRINTS" id="PR00463">
    <property type="entry name" value="EP450I"/>
</dbReference>
<dbReference type="GO" id="GO:0004497">
    <property type="term" value="F:monooxygenase activity"/>
    <property type="evidence" value="ECO:0007669"/>
    <property type="project" value="UniProtKB-KW"/>
</dbReference>
<dbReference type="EMBL" id="AP018165">
    <property type="protein sequence ID" value="BAX97716.1"/>
    <property type="molecule type" value="Genomic_DNA"/>
</dbReference>
<dbReference type="AlphaFoldDB" id="A0A1Z4EXM0"/>
<keyword evidence="3 4" id="KW-0479">Metal-binding</keyword>
<accession>A0A1Z4EXM0</accession>
<dbReference type="Proteomes" id="UP000217954">
    <property type="component" value="Chromosome"/>
</dbReference>
<comment type="cofactor">
    <cofactor evidence="1 3">
        <name>heme</name>
        <dbReference type="ChEBI" id="CHEBI:30413"/>
    </cofactor>
</comment>
<dbReference type="GO" id="GO:0016705">
    <property type="term" value="F:oxidoreductase activity, acting on paired donors, with incorporation or reduction of molecular oxygen"/>
    <property type="evidence" value="ECO:0007669"/>
    <property type="project" value="InterPro"/>
</dbReference>
<dbReference type="EC" id="1.14.-.-" evidence="5"/>
<dbReference type="PANTHER" id="PTHR24305:SF166">
    <property type="entry name" value="CYTOCHROME P450 12A4, MITOCHONDRIAL-RELATED"/>
    <property type="match status" value="1"/>
</dbReference>
<dbReference type="PRINTS" id="PR00385">
    <property type="entry name" value="P450"/>
</dbReference>
<name>A0A1Z4EXM0_9MYCO</name>
<dbReference type="PANTHER" id="PTHR24305">
    <property type="entry name" value="CYTOCHROME P450"/>
    <property type="match status" value="1"/>
</dbReference>
<reference evidence="6" key="1">
    <citation type="journal article" date="2017" name="Genome Announc.">
        <title>Complete Genome Sequence of Mycobacterium stephanolepidis.</title>
        <authorList>
            <person name="Fukano H."/>
            <person name="Yoshida M."/>
            <person name="Katayama Y."/>
            <person name="Omatsu T."/>
            <person name="Mizutani T."/>
            <person name="Kurata O."/>
            <person name="Wada S."/>
            <person name="Hoshino Y."/>
        </authorList>
    </citation>
    <scope>NUCLEOTIDE SEQUENCE [LARGE SCALE GENOMIC DNA]</scope>
    <source>
        <strain evidence="6">NJB0901</strain>
    </source>
</reference>
<dbReference type="InterPro" id="IPR001128">
    <property type="entry name" value="Cyt_P450"/>
</dbReference>
<feature type="binding site" description="axial binding residue" evidence="3">
    <location>
        <position position="399"/>
    </location>
    <ligand>
        <name>heme</name>
        <dbReference type="ChEBI" id="CHEBI:30413"/>
    </ligand>
    <ligandPart>
        <name>Fe</name>
        <dbReference type="ChEBI" id="CHEBI:18248"/>
    </ligandPart>
</feature>
<dbReference type="GO" id="GO:0020037">
    <property type="term" value="F:heme binding"/>
    <property type="evidence" value="ECO:0007669"/>
    <property type="project" value="InterPro"/>
</dbReference>
<dbReference type="InterPro" id="IPR036396">
    <property type="entry name" value="Cyt_P450_sf"/>
</dbReference>
<dbReference type="KEGG" id="mste:MSTE_02404"/>
<evidence type="ECO:0000256" key="1">
    <source>
        <dbReference type="ARBA" id="ARBA00001971"/>
    </source>
</evidence>
<dbReference type="InterPro" id="IPR002401">
    <property type="entry name" value="Cyt_P450_E_grp-I"/>
</dbReference>
<sequence>MTVGMQNGAASDASLRMPGLPAPGGVRGAACGGLYGLGYLLGGERLLLPTLRHFGPVMRATMLGFGDLAVVSDPVLAKQVLTAPPDILLGGEGVGPAAAIYGTGSMFVQEEPEHLRRRKLLTPPLHGQALAGYAPVIERAAEAAIASWPTDRPFRILDAARHLMLDVIVKVVFGVSAPEDVRRLGAPFEQLLDLGVSEQVTIRYALRRAGALRRWPQLARVNADIDCTVRSLIARRRMDPQLDQQHDMLSVLMRAVDEQGRGLSDSEIRDDLITLMLAGHETTATTLAWVMDLLLQHPESLARVRAEAMAGESTYTTAVLNETLRLRPPVPFTGRYAAAPFRVGDYIVPRGTRIIVHINAINHDPGTYGDPWQFRPERFLDTRPQTYAWLPFGGGIKRCLGASFSMLELQTVLHTMLRGGMFRAVSKRPERPVRRSVVLVPRRGARVYFHPSTRDERPSAI</sequence>
<proteinExistence type="inferred from homology"/>
<dbReference type="CDD" id="cd11053">
    <property type="entry name" value="CYP110-like"/>
    <property type="match status" value="1"/>
</dbReference>
<dbReference type="InterPro" id="IPR017972">
    <property type="entry name" value="Cyt_P450_CS"/>
</dbReference>
<protein>
    <submittedName>
        <fullName evidence="5">Putative cytochrome P450 137</fullName>
        <ecNumber evidence="5">1.14.-.-</ecNumber>
    </submittedName>
</protein>
<dbReference type="Gene3D" id="1.10.630.10">
    <property type="entry name" value="Cytochrome P450"/>
    <property type="match status" value="1"/>
</dbReference>
<dbReference type="SUPFAM" id="SSF48264">
    <property type="entry name" value="Cytochrome P450"/>
    <property type="match status" value="1"/>
</dbReference>
<keyword evidence="3 4" id="KW-0408">Iron</keyword>